<comment type="similarity">
    <text evidence="12">Belongs to the amiloride-sensitive sodium channel (TC 1.A.6) family.</text>
</comment>
<dbReference type="PANTHER" id="PTHR22803">
    <property type="entry name" value="MANNOSE, PHOSPHOLIPASE, LECTIN RECEPTOR RELATED"/>
    <property type="match status" value="1"/>
</dbReference>
<accession>A0AAD9NEP8</accession>
<dbReference type="Gene3D" id="3.10.100.10">
    <property type="entry name" value="Mannose-Binding Protein A, subunit A"/>
    <property type="match status" value="3"/>
</dbReference>
<keyword evidence="10 12" id="KW-0739">Sodium transport</keyword>
<dbReference type="Proteomes" id="UP001208570">
    <property type="component" value="Unassembled WGS sequence"/>
</dbReference>
<comment type="caution">
    <text evidence="16">The sequence shown here is derived from an EMBL/GenBank/DDBJ whole genome shotgun (WGS) entry which is preliminary data.</text>
</comment>
<evidence type="ECO:0000256" key="10">
    <source>
        <dbReference type="ARBA" id="ARBA00023201"/>
    </source>
</evidence>
<evidence type="ECO:0000256" key="12">
    <source>
        <dbReference type="RuleBase" id="RU000679"/>
    </source>
</evidence>
<protein>
    <recommendedName>
        <fullName evidence="15">C-type lectin domain-containing protein</fullName>
    </recommendedName>
</protein>
<evidence type="ECO:0000256" key="6">
    <source>
        <dbReference type="ARBA" id="ARBA00023053"/>
    </source>
</evidence>
<feature type="region of interest" description="Disordered" evidence="13">
    <location>
        <begin position="520"/>
        <end position="554"/>
    </location>
</feature>
<evidence type="ECO:0000256" key="9">
    <source>
        <dbReference type="ARBA" id="ARBA00023157"/>
    </source>
</evidence>
<evidence type="ECO:0000256" key="7">
    <source>
        <dbReference type="ARBA" id="ARBA00023065"/>
    </source>
</evidence>
<dbReference type="InterPro" id="IPR001873">
    <property type="entry name" value="ENaC"/>
</dbReference>
<dbReference type="InterPro" id="IPR016186">
    <property type="entry name" value="C-type_lectin-like/link_sf"/>
</dbReference>
<feature type="transmembrane region" description="Helical" evidence="14">
    <location>
        <begin position="60"/>
        <end position="78"/>
    </location>
</feature>
<evidence type="ECO:0000256" key="11">
    <source>
        <dbReference type="ARBA" id="ARBA00023303"/>
    </source>
</evidence>
<evidence type="ECO:0000256" key="2">
    <source>
        <dbReference type="ARBA" id="ARBA00022448"/>
    </source>
</evidence>
<dbReference type="PROSITE" id="PS00615">
    <property type="entry name" value="C_TYPE_LECTIN_1"/>
    <property type="match status" value="1"/>
</dbReference>
<sequence>MDREQGSNGSGSPPKFYEVWRTFRETTSAHGIPHVSRAKGESVTPVGQERFIVAGPIKKTFWSIMLVATLTFLVYNITEITIHFFAHPVTVNIQLLHKSQMVFPAVTICNMNPVKKSAWEAALLETSGLTGTVAASRKRRRKKRATEDTCPVGWEAYDDQCYTISRQMVNYSMAELVCEDQGANVLDIVSQSEQDFIINTCGELISDVGFINWADNEPKGNGYCAHTSSYGTWNDRRCLGTRPFVCEKPVYANGSCDEDAILYYSSCYLTSNNSLAAADAQLACVQLGGHLVTIETSREQDLIANLTEDFSFKFWIGLQLLSRWRSGNNATYRNWAGKNPNDASALCVIISLPDGGWSIRNCGDNKTDGVICKKKVSSVTTVEFLETTQPMSTTTTTTTTTNRTIASTTTTTTTKTTNTDPYQIITFYDNMTSQPKTSYFTLETSADGTPTHENEETRRYLPQLVYKRSDQLTDKVSDSDESLNILRDIKPYSFEPLAKKSCGTCGSGCLANSLASLLNDTSSAPTRPTDPEPIPGSKYPERPQTRESYQETEAVTETLAELPLTKKEDMGYKAEDFIVDCEFSGVDCQMA</sequence>
<dbReference type="InterPro" id="IPR001304">
    <property type="entry name" value="C-type_lectin-like"/>
</dbReference>
<organism evidence="16 17">
    <name type="scientific">Paralvinella palmiformis</name>
    <dbReference type="NCBI Taxonomy" id="53620"/>
    <lineage>
        <taxon>Eukaryota</taxon>
        <taxon>Metazoa</taxon>
        <taxon>Spiralia</taxon>
        <taxon>Lophotrochozoa</taxon>
        <taxon>Annelida</taxon>
        <taxon>Polychaeta</taxon>
        <taxon>Sedentaria</taxon>
        <taxon>Canalipalpata</taxon>
        <taxon>Terebellida</taxon>
        <taxon>Terebelliformia</taxon>
        <taxon>Alvinellidae</taxon>
        <taxon>Paralvinella</taxon>
    </lineage>
</organism>
<dbReference type="InterPro" id="IPR018378">
    <property type="entry name" value="C-type_lectin_CS"/>
</dbReference>
<dbReference type="Pfam" id="PF00858">
    <property type="entry name" value="ASC"/>
    <property type="match status" value="1"/>
</dbReference>
<dbReference type="AlphaFoldDB" id="A0AAD9NEP8"/>
<keyword evidence="6" id="KW-0915">Sodium</keyword>
<keyword evidence="4 12" id="KW-0812">Transmembrane</keyword>
<dbReference type="SUPFAM" id="SSF56436">
    <property type="entry name" value="C-type lectin-like"/>
    <property type="match status" value="2"/>
</dbReference>
<evidence type="ECO:0000256" key="5">
    <source>
        <dbReference type="ARBA" id="ARBA00022989"/>
    </source>
</evidence>
<keyword evidence="2 12" id="KW-0813">Transport</keyword>
<feature type="domain" description="C-type lectin" evidence="15">
    <location>
        <begin position="157"/>
        <end position="247"/>
    </location>
</feature>
<keyword evidence="17" id="KW-1185">Reference proteome</keyword>
<keyword evidence="11 12" id="KW-0407">Ion channel</keyword>
<dbReference type="InterPro" id="IPR050111">
    <property type="entry name" value="C-type_lectin/snaclec_domain"/>
</dbReference>
<evidence type="ECO:0000256" key="1">
    <source>
        <dbReference type="ARBA" id="ARBA00004141"/>
    </source>
</evidence>
<keyword evidence="3 12" id="KW-0894">Sodium channel</keyword>
<dbReference type="CDD" id="cd00037">
    <property type="entry name" value="CLECT"/>
    <property type="match status" value="1"/>
</dbReference>
<reference evidence="16" key="1">
    <citation type="journal article" date="2023" name="Mol. Biol. Evol.">
        <title>Third-Generation Sequencing Reveals the Adaptive Role of the Epigenome in Three Deep-Sea Polychaetes.</title>
        <authorList>
            <person name="Perez M."/>
            <person name="Aroh O."/>
            <person name="Sun Y."/>
            <person name="Lan Y."/>
            <person name="Juniper S.K."/>
            <person name="Young C.R."/>
            <person name="Angers B."/>
            <person name="Qian P.Y."/>
        </authorList>
    </citation>
    <scope>NUCLEOTIDE SEQUENCE</scope>
    <source>
        <strain evidence="16">P08H-3</strain>
    </source>
</reference>
<evidence type="ECO:0000256" key="3">
    <source>
        <dbReference type="ARBA" id="ARBA00022461"/>
    </source>
</evidence>
<evidence type="ECO:0000256" key="8">
    <source>
        <dbReference type="ARBA" id="ARBA00023136"/>
    </source>
</evidence>
<dbReference type="Pfam" id="PF00059">
    <property type="entry name" value="Lectin_C"/>
    <property type="match status" value="2"/>
</dbReference>
<evidence type="ECO:0000259" key="15">
    <source>
        <dbReference type="PROSITE" id="PS50041"/>
    </source>
</evidence>
<evidence type="ECO:0000256" key="14">
    <source>
        <dbReference type="SAM" id="Phobius"/>
    </source>
</evidence>
<keyword evidence="9" id="KW-1015">Disulfide bond</keyword>
<dbReference type="SMART" id="SM00034">
    <property type="entry name" value="CLECT"/>
    <property type="match status" value="2"/>
</dbReference>
<feature type="domain" description="C-type lectin" evidence="15">
    <location>
        <begin position="263"/>
        <end position="362"/>
    </location>
</feature>
<keyword evidence="7 12" id="KW-0406">Ion transport</keyword>
<proteinExistence type="inferred from homology"/>
<name>A0AAD9NEP8_9ANNE</name>
<comment type="subcellular location">
    <subcellularLocation>
        <location evidence="1">Membrane</location>
        <topology evidence="1">Multi-pass membrane protein</topology>
    </subcellularLocation>
</comment>
<evidence type="ECO:0000256" key="13">
    <source>
        <dbReference type="SAM" id="MobiDB-lite"/>
    </source>
</evidence>
<dbReference type="InterPro" id="IPR016187">
    <property type="entry name" value="CTDL_fold"/>
</dbReference>
<evidence type="ECO:0000256" key="4">
    <source>
        <dbReference type="ARBA" id="ARBA00022692"/>
    </source>
</evidence>
<dbReference type="PROSITE" id="PS50041">
    <property type="entry name" value="C_TYPE_LECTIN_2"/>
    <property type="match status" value="2"/>
</dbReference>
<dbReference type="GO" id="GO:0005272">
    <property type="term" value="F:sodium channel activity"/>
    <property type="evidence" value="ECO:0007669"/>
    <property type="project" value="UniProtKB-KW"/>
</dbReference>
<keyword evidence="8 14" id="KW-0472">Membrane</keyword>
<gene>
    <name evidence="16" type="ORF">LSH36_63g05068</name>
</gene>
<dbReference type="EMBL" id="JAODUP010000063">
    <property type="protein sequence ID" value="KAK2164454.1"/>
    <property type="molecule type" value="Genomic_DNA"/>
</dbReference>
<dbReference type="GO" id="GO:0016020">
    <property type="term" value="C:membrane"/>
    <property type="evidence" value="ECO:0007669"/>
    <property type="project" value="UniProtKB-SubCell"/>
</dbReference>
<evidence type="ECO:0000313" key="17">
    <source>
        <dbReference type="Proteomes" id="UP001208570"/>
    </source>
</evidence>
<evidence type="ECO:0000313" key="16">
    <source>
        <dbReference type="EMBL" id="KAK2164454.1"/>
    </source>
</evidence>
<keyword evidence="5 14" id="KW-1133">Transmembrane helix</keyword>
<feature type="compositionally biased region" description="Basic and acidic residues" evidence="13">
    <location>
        <begin position="539"/>
        <end position="549"/>
    </location>
</feature>